<dbReference type="GO" id="GO:0005886">
    <property type="term" value="C:plasma membrane"/>
    <property type="evidence" value="ECO:0007669"/>
    <property type="project" value="UniProtKB-SubCell"/>
</dbReference>
<comment type="subcellular location">
    <subcellularLocation>
        <location evidence="1">Cell membrane</location>
        <topology evidence="1">Lipid-anchor</topology>
        <topology evidence="1">GPI-anchor</topology>
    </subcellularLocation>
</comment>
<evidence type="ECO:0000256" key="9">
    <source>
        <dbReference type="ARBA" id="ARBA00023288"/>
    </source>
</evidence>
<organism evidence="14 15">
    <name type="scientific">Tupaia chinensis</name>
    <name type="common">Chinese tree shrew</name>
    <name type="synonym">Tupaia belangeri chinensis</name>
    <dbReference type="NCBI Taxonomy" id="246437"/>
    <lineage>
        <taxon>Eukaryota</taxon>
        <taxon>Metazoa</taxon>
        <taxon>Chordata</taxon>
        <taxon>Craniata</taxon>
        <taxon>Vertebrata</taxon>
        <taxon>Euteleostomi</taxon>
        <taxon>Mammalia</taxon>
        <taxon>Eutheria</taxon>
        <taxon>Euarchontoglires</taxon>
        <taxon>Scandentia</taxon>
        <taxon>Tupaiidae</taxon>
        <taxon>Tupaia</taxon>
    </lineage>
</organism>
<evidence type="ECO:0000256" key="4">
    <source>
        <dbReference type="ARBA" id="ARBA00022622"/>
    </source>
</evidence>
<evidence type="ECO:0000256" key="6">
    <source>
        <dbReference type="ARBA" id="ARBA00023136"/>
    </source>
</evidence>
<dbReference type="STRING" id="246437.L8YH07"/>
<reference evidence="15" key="1">
    <citation type="submission" date="2012-07" db="EMBL/GenBank/DDBJ databases">
        <title>Genome of the Chinese tree shrew, a rising model animal genetically related to primates.</title>
        <authorList>
            <person name="Zhang G."/>
            <person name="Fan Y."/>
            <person name="Yao Y."/>
            <person name="Huang Z."/>
        </authorList>
    </citation>
    <scope>NUCLEOTIDE SEQUENCE [LARGE SCALE GENOMIC DNA]</scope>
</reference>
<dbReference type="Proteomes" id="UP000011518">
    <property type="component" value="Unassembled WGS sequence"/>
</dbReference>
<keyword evidence="15" id="KW-1185">Reference proteome</keyword>
<dbReference type="GO" id="GO:0098552">
    <property type="term" value="C:side of membrane"/>
    <property type="evidence" value="ECO:0007669"/>
    <property type="project" value="UniProtKB-KW"/>
</dbReference>
<evidence type="ECO:0000313" key="14">
    <source>
        <dbReference type="EMBL" id="ELV13776.1"/>
    </source>
</evidence>
<dbReference type="InParanoid" id="L8YH07"/>
<dbReference type="CDD" id="cd23554">
    <property type="entry name" value="TFP_LU_ECD_CD59"/>
    <property type="match status" value="1"/>
</dbReference>
<reference evidence="15" key="2">
    <citation type="journal article" date="2013" name="Nat. Commun.">
        <title>Genome of the Chinese tree shrew.</title>
        <authorList>
            <person name="Fan Y."/>
            <person name="Huang Z.Y."/>
            <person name="Cao C.C."/>
            <person name="Chen C.S."/>
            <person name="Chen Y.X."/>
            <person name="Fan D.D."/>
            <person name="He J."/>
            <person name="Hou H.L."/>
            <person name="Hu L."/>
            <person name="Hu X.T."/>
            <person name="Jiang X.T."/>
            <person name="Lai R."/>
            <person name="Lang Y.S."/>
            <person name="Liang B."/>
            <person name="Liao S.G."/>
            <person name="Mu D."/>
            <person name="Ma Y.Y."/>
            <person name="Niu Y.Y."/>
            <person name="Sun X.Q."/>
            <person name="Xia J.Q."/>
            <person name="Xiao J."/>
            <person name="Xiong Z.Q."/>
            <person name="Xu L."/>
            <person name="Yang L."/>
            <person name="Zhang Y."/>
            <person name="Zhao W."/>
            <person name="Zhao X.D."/>
            <person name="Zheng Y.T."/>
            <person name="Zhou J.M."/>
            <person name="Zhu Y.B."/>
            <person name="Zhang G.J."/>
            <person name="Wang J."/>
            <person name="Yao Y.G."/>
        </authorList>
    </citation>
    <scope>NUCLEOTIDE SEQUENCE [LARGE SCALE GENOMIC DNA]</scope>
</reference>
<dbReference type="Pfam" id="PF25152">
    <property type="entry name" value="CD59"/>
    <property type="match status" value="1"/>
</dbReference>
<dbReference type="eggNOG" id="ENOG502SA4P">
    <property type="taxonomic scope" value="Eukaryota"/>
</dbReference>
<feature type="domain" description="UPAR/Ly6" evidence="13">
    <location>
        <begin position="72"/>
        <end position="151"/>
    </location>
</feature>
<dbReference type="Gene3D" id="2.10.60.10">
    <property type="entry name" value="CD59"/>
    <property type="match status" value="1"/>
</dbReference>
<evidence type="ECO:0000256" key="12">
    <source>
        <dbReference type="ARBA" id="ARBA00031867"/>
    </source>
</evidence>
<evidence type="ECO:0000256" key="5">
    <source>
        <dbReference type="ARBA" id="ARBA00022729"/>
    </source>
</evidence>
<keyword evidence="9" id="KW-0449">Lipoprotein</keyword>
<dbReference type="AlphaFoldDB" id="L8YH07"/>
<name>L8YH07_TUPCH</name>
<dbReference type="SUPFAM" id="SSF57302">
    <property type="entry name" value="Snake toxin-like"/>
    <property type="match status" value="1"/>
</dbReference>
<evidence type="ECO:0000256" key="1">
    <source>
        <dbReference type="ARBA" id="ARBA00004609"/>
    </source>
</evidence>
<proteinExistence type="predicted"/>
<evidence type="ECO:0000256" key="3">
    <source>
        <dbReference type="ARBA" id="ARBA00015038"/>
    </source>
</evidence>
<dbReference type="InterPro" id="IPR045860">
    <property type="entry name" value="Snake_toxin-like_sf"/>
</dbReference>
<accession>L8YH07</accession>
<keyword evidence="6" id="KW-0472">Membrane</keyword>
<evidence type="ECO:0000256" key="11">
    <source>
        <dbReference type="ARBA" id="ARBA00031590"/>
    </source>
</evidence>
<dbReference type="SMART" id="SM00134">
    <property type="entry name" value="LU"/>
    <property type="match status" value="1"/>
</dbReference>
<dbReference type="InterPro" id="IPR018363">
    <property type="entry name" value="CD59_antigen_CS"/>
</dbReference>
<dbReference type="PROSITE" id="PS00983">
    <property type="entry name" value="LY6_UPAR"/>
    <property type="match status" value="1"/>
</dbReference>
<evidence type="ECO:0000256" key="7">
    <source>
        <dbReference type="ARBA" id="ARBA00023157"/>
    </source>
</evidence>
<dbReference type="EMBL" id="KB360560">
    <property type="protein sequence ID" value="ELV13776.1"/>
    <property type="molecule type" value="Genomic_DNA"/>
</dbReference>
<dbReference type="InterPro" id="IPR016054">
    <property type="entry name" value="LY6_UPA_recep-like"/>
</dbReference>
<evidence type="ECO:0000256" key="2">
    <source>
        <dbReference type="ARBA" id="ARBA00011481"/>
    </source>
</evidence>
<evidence type="ECO:0000313" key="15">
    <source>
        <dbReference type="Proteomes" id="UP000011518"/>
    </source>
</evidence>
<keyword evidence="7" id="KW-1015">Disulfide bond</keyword>
<dbReference type="FunCoup" id="L8YH07">
    <property type="interactions" value="605"/>
</dbReference>
<evidence type="ECO:0000256" key="10">
    <source>
        <dbReference type="ARBA" id="ARBA00029920"/>
    </source>
</evidence>
<evidence type="ECO:0000256" key="8">
    <source>
        <dbReference type="ARBA" id="ARBA00023180"/>
    </source>
</evidence>
<comment type="subunit">
    <text evidence="2">Interacts with T-cell surface antigen CD2.</text>
</comment>
<gene>
    <name evidence="14" type="ORF">TREES_T100002096</name>
</gene>
<keyword evidence="5" id="KW-0732">Signal</keyword>
<keyword evidence="8" id="KW-0325">Glycoprotein</keyword>
<keyword evidence="4" id="KW-0336">GPI-anchor</keyword>
<protein>
    <recommendedName>
        <fullName evidence="3">CD59 glycoprotein</fullName>
    </recommendedName>
    <alternativeName>
        <fullName evidence="11">MAC-inhibitory protein</fullName>
    </alternativeName>
    <alternativeName>
        <fullName evidence="12">Membrane attack complex inhibition factor</fullName>
    </alternativeName>
    <alternativeName>
        <fullName evidence="10">Protectin</fullName>
    </alternativeName>
</protein>
<dbReference type="InterPro" id="IPR056949">
    <property type="entry name" value="CD59"/>
</dbReference>
<sequence>MLCSPGPSSACHLHPGATSSPARHGMAAFPPPDRPLPAFQTLRTLTMGSKGGVVLLEVVLTLAVLCHLGSSLECYSCMGGISPCTTVSNCTANFDACVTVKAELLTYYHCWRFDDCTYDYISKALGEDKLTYLCCQKDRCNRGAALSGTMALLATPLLAGARELWFWRPLLL</sequence>
<evidence type="ECO:0000259" key="13">
    <source>
        <dbReference type="SMART" id="SM00134"/>
    </source>
</evidence>